<dbReference type="Proteomes" id="UP000054248">
    <property type="component" value="Unassembled WGS sequence"/>
</dbReference>
<dbReference type="AlphaFoldDB" id="A0A0C3Q6J6"/>
<reference evidence="1 2" key="1">
    <citation type="submission" date="2014-04" db="EMBL/GenBank/DDBJ databases">
        <authorList>
            <consortium name="DOE Joint Genome Institute"/>
            <person name="Kuo A."/>
            <person name="Girlanda M."/>
            <person name="Perotto S."/>
            <person name="Kohler A."/>
            <person name="Nagy L.G."/>
            <person name="Floudas D."/>
            <person name="Copeland A."/>
            <person name="Barry K.W."/>
            <person name="Cichocki N."/>
            <person name="Veneault-Fourrey C."/>
            <person name="LaButti K."/>
            <person name="Lindquist E.A."/>
            <person name="Lipzen A."/>
            <person name="Lundell T."/>
            <person name="Morin E."/>
            <person name="Murat C."/>
            <person name="Sun H."/>
            <person name="Tunlid A."/>
            <person name="Henrissat B."/>
            <person name="Grigoriev I.V."/>
            <person name="Hibbett D.S."/>
            <person name="Martin F."/>
            <person name="Nordberg H.P."/>
            <person name="Cantor M.N."/>
            <person name="Hua S.X."/>
        </authorList>
    </citation>
    <scope>NUCLEOTIDE SEQUENCE [LARGE SCALE GENOMIC DNA]</scope>
    <source>
        <strain evidence="1 2">MUT 4182</strain>
    </source>
</reference>
<accession>A0A0C3Q6J6</accession>
<keyword evidence="2" id="KW-1185">Reference proteome</keyword>
<sequence>MARARSLKSIRNAHFIDLSIHLPRGVVVMDLETLAALRTIKGVTITWALPPYRKEKFGVQGITWDEEEGKPVFR</sequence>
<gene>
    <name evidence="1" type="ORF">M407DRAFT_246344</name>
</gene>
<evidence type="ECO:0000313" key="1">
    <source>
        <dbReference type="EMBL" id="KIO18949.1"/>
    </source>
</evidence>
<organism evidence="1 2">
    <name type="scientific">Tulasnella calospora MUT 4182</name>
    <dbReference type="NCBI Taxonomy" id="1051891"/>
    <lineage>
        <taxon>Eukaryota</taxon>
        <taxon>Fungi</taxon>
        <taxon>Dikarya</taxon>
        <taxon>Basidiomycota</taxon>
        <taxon>Agaricomycotina</taxon>
        <taxon>Agaricomycetes</taxon>
        <taxon>Cantharellales</taxon>
        <taxon>Tulasnellaceae</taxon>
        <taxon>Tulasnella</taxon>
    </lineage>
</organism>
<dbReference type="HOGENOM" id="CLU_2689617_0_0_1"/>
<evidence type="ECO:0000313" key="2">
    <source>
        <dbReference type="Proteomes" id="UP000054248"/>
    </source>
</evidence>
<reference evidence="2" key="2">
    <citation type="submission" date="2015-01" db="EMBL/GenBank/DDBJ databases">
        <title>Evolutionary Origins and Diversification of the Mycorrhizal Mutualists.</title>
        <authorList>
            <consortium name="DOE Joint Genome Institute"/>
            <consortium name="Mycorrhizal Genomics Consortium"/>
            <person name="Kohler A."/>
            <person name="Kuo A."/>
            <person name="Nagy L.G."/>
            <person name="Floudas D."/>
            <person name="Copeland A."/>
            <person name="Barry K.W."/>
            <person name="Cichocki N."/>
            <person name="Veneault-Fourrey C."/>
            <person name="LaButti K."/>
            <person name="Lindquist E.A."/>
            <person name="Lipzen A."/>
            <person name="Lundell T."/>
            <person name="Morin E."/>
            <person name="Murat C."/>
            <person name="Riley R."/>
            <person name="Ohm R."/>
            <person name="Sun H."/>
            <person name="Tunlid A."/>
            <person name="Henrissat B."/>
            <person name="Grigoriev I.V."/>
            <person name="Hibbett D.S."/>
            <person name="Martin F."/>
        </authorList>
    </citation>
    <scope>NUCLEOTIDE SEQUENCE [LARGE SCALE GENOMIC DNA]</scope>
    <source>
        <strain evidence="2">MUT 4182</strain>
    </source>
</reference>
<protein>
    <submittedName>
        <fullName evidence="1">Uncharacterized protein</fullName>
    </submittedName>
</protein>
<proteinExistence type="predicted"/>
<name>A0A0C3Q6J6_9AGAM</name>
<dbReference type="EMBL" id="KN823249">
    <property type="protein sequence ID" value="KIO18949.1"/>
    <property type="molecule type" value="Genomic_DNA"/>
</dbReference>